<dbReference type="EMBL" id="GDKF01003632">
    <property type="protein sequence ID" value="JAT74990.1"/>
    <property type="molecule type" value="Transcribed_RNA"/>
</dbReference>
<gene>
    <name evidence="12" type="ORF">g.56775</name>
</gene>
<evidence type="ECO:0000256" key="3">
    <source>
        <dbReference type="ARBA" id="ARBA00012219"/>
    </source>
</evidence>
<dbReference type="NCBIfam" id="TIGR00018">
    <property type="entry name" value="panC"/>
    <property type="match status" value="1"/>
</dbReference>
<evidence type="ECO:0000313" key="12">
    <source>
        <dbReference type="EMBL" id="JAT74990.1"/>
    </source>
</evidence>
<keyword evidence="6" id="KW-0566">Pantothenate biosynthesis</keyword>
<dbReference type="GO" id="GO:0015940">
    <property type="term" value="P:pantothenate biosynthetic process"/>
    <property type="evidence" value="ECO:0007669"/>
    <property type="project" value="UniProtKB-UniPathway"/>
</dbReference>
<dbReference type="CDD" id="cd00560">
    <property type="entry name" value="PanC"/>
    <property type="match status" value="1"/>
</dbReference>
<evidence type="ECO:0000256" key="7">
    <source>
        <dbReference type="ARBA" id="ARBA00022741"/>
    </source>
</evidence>
<reference evidence="12" key="1">
    <citation type="submission" date="2015-08" db="EMBL/GenBank/DDBJ databases">
        <authorList>
            <person name="Babu N.S."/>
            <person name="Beckwith C.J."/>
            <person name="Beseler K.G."/>
            <person name="Brison A."/>
            <person name="Carone J.V."/>
            <person name="Caskin T.P."/>
            <person name="Diamond M."/>
            <person name="Durham M.E."/>
            <person name="Foxe J.M."/>
            <person name="Go M."/>
            <person name="Henderson B.A."/>
            <person name="Jones I.B."/>
            <person name="McGettigan J.A."/>
            <person name="Micheletti S.J."/>
            <person name="Nasrallah M.E."/>
            <person name="Ortiz D."/>
            <person name="Piller C.R."/>
            <person name="Privatt S.R."/>
            <person name="Schneider S.L."/>
            <person name="Sharp S."/>
            <person name="Smith T.C."/>
            <person name="Stanton J.D."/>
            <person name="Ullery H.E."/>
            <person name="Wilson R.J."/>
            <person name="Serrano M.G."/>
            <person name="Buck G."/>
            <person name="Lee V."/>
            <person name="Wang Y."/>
            <person name="Carvalho R."/>
            <person name="Voegtly L."/>
            <person name="Shi R."/>
            <person name="Duckworth R."/>
            <person name="Johnson A."/>
            <person name="Loviza R."/>
            <person name="Walstead R."/>
            <person name="Shah Z."/>
            <person name="Kiflezghi M."/>
            <person name="Wade K."/>
            <person name="Ball S.L."/>
            <person name="Bradley K.W."/>
            <person name="Asai D.J."/>
            <person name="Bowman C.A."/>
            <person name="Russell D.A."/>
            <person name="Pope W.H."/>
            <person name="Jacobs-Sera D."/>
            <person name="Hendrix R.W."/>
            <person name="Hatfull G.F."/>
        </authorList>
    </citation>
    <scope>NUCLEOTIDE SEQUENCE</scope>
</reference>
<dbReference type="GO" id="GO:0005829">
    <property type="term" value="C:cytosol"/>
    <property type="evidence" value="ECO:0007669"/>
    <property type="project" value="TreeGrafter"/>
</dbReference>
<comment type="catalytic activity">
    <reaction evidence="11">
        <text>(R)-pantoate + beta-alanine + ATP = (R)-pantothenate + AMP + diphosphate + H(+)</text>
        <dbReference type="Rhea" id="RHEA:10912"/>
        <dbReference type="ChEBI" id="CHEBI:15378"/>
        <dbReference type="ChEBI" id="CHEBI:15980"/>
        <dbReference type="ChEBI" id="CHEBI:29032"/>
        <dbReference type="ChEBI" id="CHEBI:30616"/>
        <dbReference type="ChEBI" id="CHEBI:33019"/>
        <dbReference type="ChEBI" id="CHEBI:57966"/>
        <dbReference type="ChEBI" id="CHEBI:456215"/>
        <dbReference type="EC" id="6.3.2.1"/>
    </reaction>
</comment>
<dbReference type="Pfam" id="PF02569">
    <property type="entry name" value="Pantoate_ligase"/>
    <property type="match status" value="1"/>
</dbReference>
<keyword evidence="7" id="KW-0547">Nucleotide-binding</keyword>
<dbReference type="AlphaFoldDB" id="A0A1D2A706"/>
<dbReference type="GO" id="GO:0004592">
    <property type="term" value="F:pantoate-beta-alanine ligase activity"/>
    <property type="evidence" value="ECO:0007669"/>
    <property type="project" value="UniProtKB-EC"/>
</dbReference>
<organism evidence="12">
    <name type="scientific">Auxenochlorella protothecoides</name>
    <name type="common">Green microalga</name>
    <name type="synonym">Chlorella protothecoides</name>
    <dbReference type="NCBI Taxonomy" id="3075"/>
    <lineage>
        <taxon>Eukaryota</taxon>
        <taxon>Viridiplantae</taxon>
        <taxon>Chlorophyta</taxon>
        <taxon>core chlorophytes</taxon>
        <taxon>Trebouxiophyceae</taxon>
        <taxon>Chlorellales</taxon>
        <taxon>Chlorellaceae</taxon>
        <taxon>Auxenochlorella</taxon>
    </lineage>
</organism>
<dbReference type="HAMAP" id="MF_00158">
    <property type="entry name" value="PanC"/>
    <property type="match status" value="1"/>
</dbReference>
<protein>
    <recommendedName>
        <fullName evidence="4">Pantoate--beta-alanine ligase</fullName>
        <ecNumber evidence="3">6.3.2.1</ecNumber>
    </recommendedName>
    <alternativeName>
        <fullName evidence="10">Pantoate-activating enzyme</fullName>
    </alternativeName>
    <alternativeName>
        <fullName evidence="9">Pantothenate synthetase</fullName>
    </alternativeName>
</protein>
<name>A0A1D2A706_AUXPR</name>
<dbReference type="GO" id="GO:0005524">
    <property type="term" value="F:ATP binding"/>
    <property type="evidence" value="ECO:0007669"/>
    <property type="project" value="UniProtKB-KW"/>
</dbReference>
<dbReference type="PANTHER" id="PTHR21299:SF1">
    <property type="entry name" value="PANTOATE--BETA-ALANINE LIGASE"/>
    <property type="match status" value="1"/>
</dbReference>
<accession>A0A1D2A706</accession>
<evidence type="ECO:0000256" key="8">
    <source>
        <dbReference type="ARBA" id="ARBA00022840"/>
    </source>
</evidence>
<evidence type="ECO:0000256" key="4">
    <source>
        <dbReference type="ARBA" id="ARBA00015647"/>
    </source>
</evidence>
<evidence type="ECO:0000256" key="6">
    <source>
        <dbReference type="ARBA" id="ARBA00022655"/>
    </source>
</evidence>
<dbReference type="InterPro" id="IPR003721">
    <property type="entry name" value="Pantoate_ligase"/>
</dbReference>
<comment type="similarity">
    <text evidence="2">Belongs to the pantothenate synthetase family.</text>
</comment>
<evidence type="ECO:0000256" key="5">
    <source>
        <dbReference type="ARBA" id="ARBA00022598"/>
    </source>
</evidence>
<dbReference type="Gene3D" id="3.30.1300.10">
    <property type="entry name" value="Pantoate-beta-alanine ligase, C-terminal domain"/>
    <property type="match status" value="1"/>
</dbReference>
<evidence type="ECO:0000256" key="11">
    <source>
        <dbReference type="ARBA" id="ARBA00048258"/>
    </source>
</evidence>
<sequence length="332" mass="35322">MTMSSQPDPTASETPRVFKDVSGIRNYSREQRKAGKRIGFVPTMGCLHDGHISLVHAAGSRCDVVIASIYVNPTQFSANEDFGVYPRSTERDLDLLAKAGCVAVFMPAALYHPGSSSLGSGDASMVVGAAQGEAASDAHSTWVNVEGLSQGLCAGSRPHFFRGVATVVTKLFNIVEPDMAFFGKKDYQQWRILERLACDLDFGIEVVGLPIQREADGLAMSSRNVLLAPDHRAAAPGIYKALRALEAEVATRRRASGTASALTVQEAQRSVSRSLEALGGAVDYVQLVDAASLRPLAAGADLATGPHMVLLAVAVVFGRVRLIDNLEIQGRA</sequence>
<dbReference type="UniPathway" id="UPA00028">
    <property type="reaction ID" value="UER00005"/>
</dbReference>
<keyword evidence="8" id="KW-0067">ATP-binding</keyword>
<dbReference type="SUPFAM" id="SSF52374">
    <property type="entry name" value="Nucleotidylyl transferase"/>
    <property type="match status" value="1"/>
</dbReference>
<dbReference type="InterPro" id="IPR014729">
    <property type="entry name" value="Rossmann-like_a/b/a_fold"/>
</dbReference>
<dbReference type="InterPro" id="IPR042176">
    <property type="entry name" value="Pantoate_ligase_C"/>
</dbReference>
<evidence type="ECO:0000256" key="10">
    <source>
        <dbReference type="ARBA" id="ARBA00032806"/>
    </source>
</evidence>
<keyword evidence="5" id="KW-0436">Ligase</keyword>
<proteinExistence type="inferred from homology"/>
<dbReference type="EC" id="6.3.2.1" evidence="3"/>
<evidence type="ECO:0000256" key="2">
    <source>
        <dbReference type="ARBA" id="ARBA00009256"/>
    </source>
</evidence>
<evidence type="ECO:0000256" key="9">
    <source>
        <dbReference type="ARBA" id="ARBA00029902"/>
    </source>
</evidence>
<comment type="pathway">
    <text evidence="1">Cofactor biosynthesis; (R)-pantothenate biosynthesis; (R)-pantothenate from (R)-pantoate and beta-alanine: step 1/1.</text>
</comment>
<dbReference type="Gene3D" id="3.40.50.620">
    <property type="entry name" value="HUPs"/>
    <property type="match status" value="1"/>
</dbReference>
<evidence type="ECO:0000256" key="1">
    <source>
        <dbReference type="ARBA" id="ARBA00004990"/>
    </source>
</evidence>
<dbReference type="PANTHER" id="PTHR21299">
    <property type="entry name" value="CYTIDYLATE KINASE/PANTOATE-BETA-ALANINE LIGASE"/>
    <property type="match status" value="1"/>
</dbReference>